<keyword evidence="2" id="KW-0347">Helicase</keyword>
<reference evidence="5 6" key="1">
    <citation type="submission" date="2018-11" db="EMBL/GenBank/DDBJ databases">
        <title>Species Designations Belie Phenotypic and Genotypic Heterogeneity in Oral Streptococci.</title>
        <authorList>
            <person name="Velsko I."/>
        </authorList>
    </citation>
    <scope>NUCLEOTIDE SEQUENCE [LARGE SCALE GENOMIC DNA]</scope>
    <source>
        <strain evidence="5 6">BCC15</strain>
    </source>
</reference>
<evidence type="ECO:0000256" key="1">
    <source>
        <dbReference type="ARBA" id="ARBA00022741"/>
    </source>
</evidence>
<proteinExistence type="predicted"/>
<dbReference type="Pfam" id="PF12684">
    <property type="entry name" value="DUF3799"/>
    <property type="match status" value="1"/>
</dbReference>
<dbReference type="Proteomes" id="UP000278653">
    <property type="component" value="Unassembled WGS sequence"/>
</dbReference>
<dbReference type="InterPro" id="IPR011604">
    <property type="entry name" value="PDDEXK-like_dom_sf"/>
</dbReference>
<evidence type="ECO:0000313" key="5">
    <source>
        <dbReference type="EMBL" id="RSI59607.1"/>
    </source>
</evidence>
<protein>
    <submittedName>
        <fullName evidence="5">PD-(D/E)XK nuclease superfamily protein</fullName>
    </submittedName>
</protein>
<dbReference type="RefSeq" id="WP_125448057.1">
    <property type="nucleotide sequence ID" value="NZ_RJNH01000013.1"/>
</dbReference>
<feature type="domain" description="Putative exodeoxyribonuclease 8 PDDEXK-like" evidence="4">
    <location>
        <begin position="21"/>
        <end position="262"/>
    </location>
</feature>
<keyword evidence="3" id="KW-0067">ATP-binding</keyword>
<evidence type="ECO:0000259" key="4">
    <source>
        <dbReference type="Pfam" id="PF12684"/>
    </source>
</evidence>
<evidence type="ECO:0000256" key="2">
    <source>
        <dbReference type="ARBA" id="ARBA00022806"/>
    </source>
</evidence>
<name>A0A428B8Y2_STRMT</name>
<evidence type="ECO:0000256" key="3">
    <source>
        <dbReference type="ARBA" id="ARBA00022840"/>
    </source>
</evidence>
<dbReference type="AlphaFoldDB" id="A0A428B8Y2"/>
<keyword evidence="2" id="KW-0378">Hydrolase</keyword>
<evidence type="ECO:0000313" key="6">
    <source>
        <dbReference type="Proteomes" id="UP000278653"/>
    </source>
</evidence>
<dbReference type="GO" id="GO:0005524">
    <property type="term" value="F:ATP binding"/>
    <property type="evidence" value="ECO:0007669"/>
    <property type="project" value="UniProtKB-KW"/>
</dbReference>
<dbReference type="Gene3D" id="3.90.320.10">
    <property type="match status" value="1"/>
</dbReference>
<dbReference type="GO" id="GO:0004386">
    <property type="term" value="F:helicase activity"/>
    <property type="evidence" value="ECO:0007669"/>
    <property type="project" value="UniProtKB-KW"/>
</dbReference>
<sequence length="280" mass="32281">MDLELPILTEENYYDDVFYMSNSRFKEYMACPLRQQAIDLGFWKGKKSTDALLLGNYIHSYFESEEAHARFLEENGSELISTRGATKGQLKTSFRIAETMIKSLEKDELFNAIYHGSEDDVVVKEAILTGVLAGIPFKAKVDSLNISKGYFVDLKTMESIRKETYSPTLKTYTKQAIYNIVEYSYHMQMYVYKQLLEQQYGYEFTPYIVAVSKEGVPDKEILAMTDDILEVGREQFEAHSEIIRDVFLNYATPKGCGHCDFCLTHKKLERAITLDELLEN</sequence>
<comment type="caution">
    <text evidence="5">The sequence shown here is derived from an EMBL/GenBank/DDBJ whole genome shotgun (WGS) entry which is preliminary data.</text>
</comment>
<organism evidence="5 6">
    <name type="scientific">Streptococcus mitis</name>
    <dbReference type="NCBI Taxonomy" id="28037"/>
    <lineage>
        <taxon>Bacteria</taxon>
        <taxon>Bacillati</taxon>
        <taxon>Bacillota</taxon>
        <taxon>Bacilli</taxon>
        <taxon>Lactobacillales</taxon>
        <taxon>Streptococcaceae</taxon>
        <taxon>Streptococcus</taxon>
        <taxon>Streptococcus mitis group</taxon>
    </lineage>
</organism>
<gene>
    <name evidence="5" type="ORF">D8865_09040</name>
</gene>
<accession>A0A428B8Y2</accession>
<dbReference type="EMBL" id="RJNH01000013">
    <property type="protein sequence ID" value="RSI59607.1"/>
    <property type="molecule type" value="Genomic_DNA"/>
</dbReference>
<keyword evidence="1" id="KW-0547">Nucleotide-binding</keyword>
<dbReference type="InterPro" id="IPR024432">
    <property type="entry name" value="Put_RecE_PDDEXK-like_dom"/>
</dbReference>